<name>A0A517QXY2_9PLAN</name>
<keyword evidence="3" id="KW-1185">Reference proteome</keyword>
<keyword evidence="1" id="KW-1133">Transmembrane helix</keyword>
<evidence type="ECO:0008006" key="4">
    <source>
        <dbReference type="Google" id="ProtNLM"/>
    </source>
</evidence>
<dbReference type="KEGG" id="svp:Pan189_08200"/>
<organism evidence="2 3">
    <name type="scientific">Stratiformator vulcanicus</name>
    <dbReference type="NCBI Taxonomy" id="2527980"/>
    <lineage>
        <taxon>Bacteria</taxon>
        <taxon>Pseudomonadati</taxon>
        <taxon>Planctomycetota</taxon>
        <taxon>Planctomycetia</taxon>
        <taxon>Planctomycetales</taxon>
        <taxon>Planctomycetaceae</taxon>
        <taxon>Stratiformator</taxon>
    </lineage>
</organism>
<accession>A0A517QXY2</accession>
<dbReference type="OrthoDB" id="251792at2"/>
<sequence>MSDVAPHAEADQFTPGDEPVTAEKRLNELRLSLSPEINYRLSTIFPKVEGFGWRGNFKAKHKLLKKVEPTLLDARIEGEEICYVAKGAQYSLLEQYFMGIWAAHVNQTVFVLTNARLLLMRCDAKGKPKKTFWMIYYSQIEQLKSSWNGVVVLKLKDGKKLKFTGFPKKDRQEMPRIFEELLETYRERNFDPEVTQSRENLCSACFTVVPLGEYDCERCGATFWPPKQLALRSLVFPSWGDWLMGHHLLGFFELIGMAMTWFIAVGLITVAINEADGGAALVALFMIITLHGVDAALTYSLANKGLHPKRLPKPETETESIFSS</sequence>
<dbReference type="AlphaFoldDB" id="A0A517QXY2"/>
<evidence type="ECO:0000256" key="1">
    <source>
        <dbReference type="SAM" id="Phobius"/>
    </source>
</evidence>
<feature type="transmembrane region" description="Helical" evidence="1">
    <location>
        <begin position="278"/>
        <end position="302"/>
    </location>
</feature>
<dbReference type="EMBL" id="CP036268">
    <property type="protein sequence ID" value="QDT36463.1"/>
    <property type="molecule type" value="Genomic_DNA"/>
</dbReference>
<feature type="transmembrane region" description="Helical" evidence="1">
    <location>
        <begin position="248"/>
        <end position="272"/>
    </location>
</feature>
<evidence type="ECO:0000313" key="3">
    <source>
        <dbReference type="Proteomes" id="UP000317318"/>
    </source>
</evidence>
<keyword evidence="1" id="KW-0472">Membrane</keyword>
<keyword evidence="1" id="KW-0812">Transmembrane</keyword>
<protein>
    <recommendedName>
        <fullName evidence="4">YokE-like PH domain-containing protein</fullName>
    </recommendedName>
</protein>
<gene>
    <name evidence="2" type="ORF">Pan189_08200</name>
</gene>
<proteinExistence type="predicted"/>
<dbReference type="Proteomes" id="UP000317318">
    <property type="component" value="Chromosome"/>
</dbReference>
<reference evidence="2 3" key="1">
    <citation type="submission" date="2019-02" db="EMBL/GenBank/DDBJ databases">
        <title>Deep-cultivation of Planctomycetes and their phenomic and genomic characterization uncovers novel biology.</title>
        <authorList>
            <person name="Wiegand S."/>
            <person name="Jogler M."/>
            <person name="Boedeker C."/>
            <person name="Pinto D."/>
            <person name="Vollmers J."/>
            <person name="Rivas-Marin E."/>
            <person name="Kohn T."/>
            <person name="Peeters S.H."/>
            <person name="Heuer A."/>
            <person name="Rast P."/>
            <person name="Oberbeckmann S."/>
            <person name="Bunk B."/>
            <person name="Jeske O."/>
            <person name="Meyerdierks A."/>
            <person name="Storesund J.E."/>
            <person name="Kallscheuer N."/>
            <person name="Luecker S."/>
            <person name="Lage O.M."/>
            <person name="Pohl T."/>
            <person name="Merkel B.J."/>
            <person name="Hornburger P."/>
            <person name="Mueller R.-W."/>
            <person name="Bruemmer F."/>
            <person name="Labrenz M."/>
            <person name="Spormann A.M."/>
            <person name="Op den Camp H."/>
            <person name="Overmann J."/>
            <person name="Amann R."/>
            <person name="Jetten M.S.M."/>
            <person name="Mascher T."/>
            <person name="Medema M.H."/>
            <person name="Devos D.P."/>
            <person name="Kaster A.-K."/>
            <person name="Ovreas L."/>
            <person name="Rohde M."/>
            <person name="Galperin M.Y."/>
            <person name="Jogler C."/>
        </authorList>
    </citation>
    <scope>NUCLEOTIDE SEQUENCE [LARGE SCALE GENOMIC DNA]</scope>
    <source>
        <strain evidence="2 3">Pan189</strain>
    </source>
</reference>
<evidence type="ECO:0000313" key="2">
    <source>
        <dbReference type="EMBL" id="QDT36463.1"/>
    </source>
</evidence>
<dbReference type="RefSeq" id="WP_145362666.1">
    <property type="nucleotide sequence ID" value="NZ_CP036268.1"/>
</dbReference>